<keyword evidence="2" id="KW-0812">Transmembrane</keyword>
<dbReference type="Gene3D" id="1.25.40.20">
    <property type="entry name" value="Ankyrin repeat-containing domain"/>
    <property type="match status" value="2"/>
</dbReference>
<keyword evidence="4" id="KW-1133">Transmembrane helix</keyword>
<dbReference type="PROSITE" id="PS50297">
    <property type="entry name" value="ANK_REP_REGION"/>
    <property type="match status" value="2"/>
</dbReference>
<comment type="subcellular location">
    <subcellularLocation>
        <location evidence="1">Membrane</location>
        <topology evidence="1">Multi-pass membrane protein</topology>
    </subcellularLocation>
</comment>
<keyword evidence="5" id="KW-0040">ANK repeat</keyword>
<dbReference type="Pfam" id="PF13857">
    <property type="entry name" value="Ank_5"/>
    <property type="match status" value="1"/>
</dbReference>
<dbReference type="InterPro" id="IPR036770">
    <property type="entry name" value="Ankyrin_rpt-contain_sf"/>
</dbReference>
<organism evidence="8">
    <name type="scientific">Aegilops tauschii</name>
    <name type="common">Tausch's goatgrass</name>
    <name type="synonym">Aegilops squarrosa</name>
    <dbReference type="NCBI Taxonomy" id="37682"/>
    <lineage>
        <taxon>Eukaryota</taxon>
        <taxon>Viridiplantae</taxon>
        <taxon>Streptophyta</taxon>
        <taxon>Embryophyta</taxon>
        <taxon>Tracheophyta</taxon>
        <taxon>Spermatophyta</taxon>
        <taxon>Magnoliopsida</taxon>
        <taxon>Liliopsida</taxon>
        <taxon>Poales</taxon>
        <taxon>Poaceae</taxon>
        <taxon>BOP clade</taxon>
        <taxon>Pooideae</taxon>
        <taxon>Triticodae</taxon>
        <taxon>Triticeae</taxon>
        <taxon>Triticinae</taxon>
        <taxon>Aegilops</taxon>
    </lineage>
</organism>
<evidence type="ECO:0000256" key="5">
    <source>
        <dbReference type="ARBA" id="ARBA00023043"/>
    </source>
</evidence>
<dbReference type="PANTHER" id="PTHR24186:SF50">
    <property type="entry name" value="ANKYRIN REPEAT-CONTAINING PROTEIN ITN1-LIKE ISOFORM X1"/>
    <property type="match status" value="1"/>
</dbReference>
<evidence type="ECO:0000256" key="1">
    <source>
        <dbReference type="ARBA" id="ARBA00004141"/>
    </source>
</evidence>
<dbReference type="PROSITE" id="PS50088">
    <property type="entry name" value="ANK_REPEAT"/>
    <property type="match status" value="3"/>
</dbReference>
<dbReference type="SUPFAM" id="SSF48403">
    <property type="entry name" value="Ankyrin repeat"/>
    <property type="match status" value="1"/>
</dbReference>
<reference evidence="8" key="1">
    <citation type="submission" date="2015-06" db="UniProtKB">
        <authorList>
            <consortium name="EnsemblPlants"/>
        </authorList>
    </citation>
    <scope>IDENTIFICATION</scope>
</reference>
<dbReference type="SMART" id="SM00248">
    <property type="entry name" value="ANK"/>
    <property type="match status" value="7"/>
</dbReference>
<accession>M8B1W2</accession>
<evidence type="ECO:0000256" key="3">
    <source>
        <dbReference type="ARBA" id="ARBA00022737"/>
    </source>
</evidence>
<dbReference type="PANTHER" id="PTHR24186">
    <property type="entry name" value="PROTEIN PHOSPHATASE 1 REGULATORY SUBUNIT"/>
    <property type="match status" value="1"/>
</dbReference>
<proteinExistence type="predicted"/>
<evidence type="ECO:0000256" key="2">
    <source>
        <dbReference type="ARBA" id="ARBA00022692"/>
    </source>
</evidence>
<dbReference type="InterPro" id="IPR002110">
    <property type="entry name" value="Ankyrin_rpt"/>
</dbReference>
<feature type="domain" description="PGG" evidence="7">
    <location>
        <begin position="398"/>
        <end position="505"/>
    </location>
</feature>
<dbReference type="InterPro" id="IPR026961">
    <property type="entry name" value="PGG_dom"/>
</dbReference>
<sequence>MHSDWPHTLVTDSGPHGMLARPLRFTDVLDVVNSIILGPGDGGAGLLRGMRAGGAEEESALRARNQSGATALYEAVRHGRAGVVDLLMTEVPDLASVDGDEGVSPLYLAASTDSVQMVRALLRPSQSGTPSPASFSGPEGRTALHAAAASSKVNFNLYSRVDILANFPVEMAEAILSWGPEGPTLLTRADSSGSTPLHFAVLYGRLDVVVLFLDGHASLGLASISDGNGSFPLHIAAMVEQTRIMEELVHRIPDCYEMVDGKGRNILHCAVEHGRETVVRHICRNDKFSMLWNATDSGGNTPLHLAAHHGYPKIVILLLKTTSVETSITNNDGLTAMDLAIRAIVPGRMYYFQDPHIIVRSCLGWLGAAITLDGVHPLYLRNVYDKPTREEASHEQDMMTESGIIGSVLIATMAFGAAFTVPGGFVADDHGHAGTATLARRFAFRAFVVSDTMAFLCSLTATCFLIYGGVREIPRAHRYLYNLLASGLVPVGAQCMIAAFAFGFHLILGSVNRWLIVLVYTLSLASLLPWHLGSVPFGAGEGDMASSWMERTYQHTRVPKS</sequence>
<keyword evidence="3" id="KW-0677">Repeat</keyword>
<evidence type="ECO:0000256" key="6">
    <source>
        <dbReference type="ARBA" id="ARBA00023136"/>
    </source>
</evidence>
<evidence type="ECO:0000313" key="8">
    <source>
        <dbReference type="EnsemblPlants" id="EMT07996"/>
    </source>
</evidence>
<dbReference type="AlphaFoldDB" id="M8B1W2"/>
<evidence type="ECO:0000259" key="7">
    <source>
        <dbReference type="Pfam" id="PF13962"/>
    </source>
</evidence>
<dbReference type="Pfam" id="PF13962">
    <property type="entry name" value="PGG"/>
    <property type="match status" value="1"/>
</dbReference>
<name>M8B1W2_AEGTA</name>
<keyword evidence="6" id="KW-0472">Membrane</keyword>
<dbReference type="Pfam" id="PF12796">
    <property type="entry name" value="Ank_2"/>
    <property type="match status" value="2"/>
</dbReference>
<dbReference type="GO" id="GO:0005886">
    <property type="term" value="C:plasma membrane"/>
    <property type="evidence" value="ECO:0007669"/>
    <property type="project" value="TreeGrafter"/>
</dbReference>
<dbReference type="Pfam" id="PF00023">
    <property type="entry name" value="Ank"/>
    <property type="match status" value="1"/>
</dbReference>
<dbReference type="EnsemblPlants" id="EMT07996">
    <property type="protein sequence ID" value="EMT07996"/>
    <property type="gene ID" value="F775_52662"/>
</dbReference>
<evidence type="ECO:0000256" key="4">
    <source>
        <dbReference type="ARBA" id="ARBA00022989"/>
    </source>
</evidence>
<protein>
    <recommendedName>
        <fullName evidence="7">PGG domain-containing protein</fullName>
    </recommendedName>
</protein>